<keyword evidence="1" id="KW-1133">Transmembrane helix</keyword>
<dbReference type="EMBL" id="JAZDRP010000009">
    <property type="protein sequence ID" value="MEE2527155.1"/>
    <property type="molecule type" value="Genomic_DNA"/>
</dbReference>
<feature type="transmembrane region" description="Helical" evidence="1">
    <location>
        <begin position="25"/>
        <end position="55"/>
    </location>
</feature>
<evidence type="ECO:0000313" key="3">
    <source>
        <dbReference type="Proteomes" id="UP001354971"/>
    </source>
</evidence>
<keyword evidence="1" id="KW-0812">Transmembrane</keyword>
<dbReference type="RefSeq" id="WP_330199819.1">
    <property type="nucleotide sequence ID" value="NZ_JAZDRP010000009.1"/>
</dbReference>
<sequence length="324" mass="34151">MGAQPFDFGKATFHFFNVFGRKPAAVIWIALWQAMLNAGLMYLAFVTIGDFYIWILGEAFSGTGPDEAEMFNRMGSIMSVGPLISIGGMLIALMAQGAWLRLLVRDEMAPLIPFRLAGDELHLFATNVGLLGIAIGLYFLFALVLVFTGVAVGLAAAGGGSSNAGLAGGLTFAIAVLVMLGLALFIGVRVSAAPAATVLERRIAFPAWSVTKGKFWPVLGAYILVAVMLMVLGGAFMMVVNFAFLGALMPVFQELFLAAQTGIEPNPEALLGALEEAVTSTGAQISLVSAGLVMLFFRSVYDAIWHSVGASVAIQSQATQPVSE</sequence>
<keyword evidence="3" id="KW-1185">Reference proteome</keyword>
<proteinExistence type="predicted"/>
<evidence type="ECO:0000256" key="1">
    <source>
        <dbReference type="SAM" id="Phobius"/>
    </source>
</evidence>
<feature type="transmembrane region" description="Helical" evidence="1">
    <location>
        <begin position="121"/>
        <end position="152"/>
    </location>
</feature>
<name>A0ABU7LTC0_9PROT</name>
<evidence type="ECO:0008006" key="4">
    <source>
        <dbReference type="Google" id="ProtNLM"/>
    </source>
</evidence>
<feature type="transmembrane region" description="Helical" evidence="1">
    <location>
        <begin position="75"/>
        <end position="100"/>
    </location>
</feature>
<gene>
    <name evidence="2" type="ORF">V0U79_12325</name>
</gene>
<protein>
    <recommendedName>
        <fullName evidence="4">Glycerophosphoryl diester phosphodiesterase membrane domain-containing protein</fullName>
    </recommendedName>
</protein>
<dbReference type="Proteomes" id="UP001354971">
    <property type="component" value="Unassembled WGS sequence"/>
</dbReference>
<evidence type="ECO:0000313" key="2">
    <source>
        <dbReference type="EMBL" id="MEE2527155.1"/>
    </source>
</evidence>
<comment type="caution">
    <text evidence="2">The sequence shown here is derived from an EMBL/GenBank/DDBJ whole genome shotgun (WGS) entry which is preliminary data.</text>
</comment>
<accession>A0ABU7LTC0</accession>
<feature type="transmembrane region" description="Helical" evidence="1">
    <location>
        <begin position="219"/>
        <end position="245"/>
    </location>
</feature>
<feature type="transmembrane region" description="Helical" evidence="1">
    <location>
        <begin position="172"/>
        <end position="199"/>
    </location>
</feature>
<reference evidence="2 3" key="1">
    <citation type="submission" date="2024-01" db="EMBL/GenBank/DDBJ databases">
        <title>Hyphobacterium bacterium isolated from marine sediment.</title>
        <authorList>
            <person name="Zhao S."/>
        </authorList>
    </citation>
    <scope>NUCLEOTIDE SEQUENCE [LARGE SCALE GENOMIC DNA]</scope>
    <source>
        <strain evidence="3">HN65</strain>
    </source>
</reference>
<keyword evidence="1" id="KW-0472">Membrane</keyword>
<organism evidence="2 3">
    <name type="scientific">Hyphobacterium lacteum</name>
    <dbReference type="NCBI Taxonomy" id="3116575"/>
    <lineage>
        <taxon>Bacteria</taxon>
        <taxon>Pseudomonadati</taxon>
        <taxon>Pseudomonadota</taxon>
        <taxon>Alphaproteobacteria</taxon>
        <taxon>Maricaulales</taxon>
        <taxon>Maricaulaceae</taxon>
        <taxon>Hyphobacterium</taxon>
    </lineage>
</organism>